<comment type="caution">
    <text evidence="1">The sequence shown here is derived from an EMBL/GenBank/DDBJ whole genome shotgun (WGS) entry which is preliminary data.</text>
</comment>
<accession>A0A1F5Z5E0</accession>
<reference evidence="1 2" key="1">
    <citation type="journal article" date="2016" name="Nat. Commun.">
        <title>Thousands of microbial genomes shed light on interconnected biogeochemical processes in an aquifer system.</title>
        <authorList>
            <person name="Anantharaman K."/>
            <person name="Brown C.T."/>
            <person name="Hug L.A."/>
            <person name="Sharon I."/>
            <person name="Castelle C.J."/>
            <person name="Probst A.J."/>
            <person name="Thomas B.C."/>
            <person name="Singh A."/>
            <person name="Wilkins M.J."/>
            <person name="Karaoz U."/>
            <person name="Brodie E.L."/>
            <person name="Williams K.H."/>
            <person name="Hubbard S.S."/>
            <person name="Banfield J.F."/>
        </authorList>
    </citation>
    <scope>NUCLEOTIDE SEQUENCE [LARGE SCALE GENOMIC DNA]</scope>
</reference>
<proteinExistence type="predicted"/>
<name>A0A1F5Z5E0_9BACT</name>
<evidence type="ECO:0000313" key="1">
    <source>
        <dbReference type="EMBL" id="OGG07332.1"/>
    </source>
</evidence>
<protein>
    <submittedName>
        <fullName evidence="1">Uncharacterized protein</fullName>
    </submittedName>
</protein>
<organism evidence="1 2">
    <name type="scientific">Candidatus Gottesmanbacteria bacterium RIFCSPHIGHO2_01_FULL_42_12</name>
    <dbReference type="NCBI Taxonomy" id="1798377"/>
    <lineage>
        <taxon>Bacteria</taxon>
        <taxon>Candidatus Gottesmaniibacteriota</taxon>
    </lineage>
</organism>
<dbReference type="AlphaFoldDB" id="A0A1F5Z5E0"/>
<dbReference type="Proteomes" id="UP000178681">
    <property type="component" value="Unassembled WGS sequence"/>
</dbReference>
<sequence>MKLEAVCTCGVKFGITVVVDSTNLSKDQAKEAASSAWMDGKDIGEYYVDNEKKAARVNFDEIAFQRCSSENNGGTHALDRIIS</sequence>
<evidence type="ECO:0000313" key="2">
    <source>
        <dbReference type="Proteomes" id="UP000178681"/>
    </source>
</evidence>
<gene>
    <name evidence="1" type="ORF">A2872_03895</name>
</gene>
<dbReference type="STRING" id="1798377.A2872_03895"/>
<dbReference type="EMBL" id="MFJG01000008">
    <property type="protein sequence ID" value="OGG07332.1"/>
    <property type="molecule type" value="Genomic_DNA"/>
</dbReference>